<evidence type="ECO:0000313" key="1">
    <source>
        <dbReference type="EMBL" id="MQS00127.1"/>
    </source>
</evidence>
<sequence>MIDLDTLSTLTRLRGDFGRLGGLLKLWLVEEPGQAVSDGEVQAALDTILSKQANLTDLIERLEAVIPMNP</sequence>
<protein>
    <submittedName>
        <fullName evidence="1">Uncharacterized protein</fullName>
    </submittedName>
</protein>
<evidence type="ECO:0000313" key="2">
    <source>
        <dbReference type="Proteomes" id="UP000432209"/>
    </source>
</evidence>
<gene>
    <name evidence="1" type="ORF">GFJ39_13235</name>
</gene>
<dbReference type="EMBL" id="WIPH01000059">
    <property type="protein sequence ID" value="MQS00127.1"/>
    <property type="molecule type" value="Genomic_DNA"/>
</dbReference>
<organism evidence="1 2">
    <name type="scientific">Gluconobacter aidae</name>
    <dbReference type="NCBI Taxonomy" id="2662454"/>
    <lineage>
        <taxon>Bacteria</taxon>
        <taxon>Pseudomonadati</taxon>
        <taxon>Pseudomonadota</taxon>
        <taxon>Alphaproteobacteria</taxon>
        <taxon>Acetobacterales</taxon>
        <taxon>Acetobacteraceae</taxon>
        <taxon>Gluconobacter</taxon>
    </lineage>
</organism>
<dbReference type="Proteomes" id="UP000432209">
    <property type="component" value="Unassembled WGS sequence"/>
</dbReference>
<accession>A0A7X1SS00</accession>
<dbReference type="AlphaFoldDB" id="A0A7X1SS00"/>
<comment type="caution">
    <text evidence="1">The sequence shown here is derived from an EMBL/GenBank/DDBJ whole genome shotgun (WGS) entry which is preliminary data.</text>
</comment>
<name>A0A7X1SS00_9PROT</name>
<reference evidence="1 2" key="1">
    <citation type="submission" date="2019-10" db="EMBL/GenBank/DDBJ databases">
        <title>Gluconobacter aidae sp. nov., a novel species of acetic acid bacteria isolated in Thailand.</title>
        <authorList>
            <person name="Yukphan P."/>
            <person name="Charoenyingcharoen P."/>
            <person name="Malimas S."/>
            <person name="Muramatsu Y."/>
            <person name="Nakagawa Y."/>
            <person name="Tanasupawat S."/>
            <person name="Yamada Y."/>
        </authorList>
    </citation>
    <scope>NUCLEOTIDE SEQUENCE [LARGE SCALE GENOMIC DNA]</scope>
    <source>
        <strain evidence="1 2">AC10</strain>
    </source>
</reference>
<proteinExistence type="predicted"/>
<keyword evidence="2" id="KW-1185">Reference proteome</keyword>